<dbReference type="Gene3D" id="2.60.120.40">
    <property type="match status" value="1"/>
</dbReference>
<gene>
    <name evidence="7" type="ORF">Baya_13218</name>
</gene>
<comment type="caution">
    <text evidence="7">The sequence shown here is derived from an EMBL/GenBank/DDBJ whole genome shotgun (WGS) entry which is preliminary data.</text>
</comment>
<dbReference type="Proteomes" id="UP000319801">
    <property type="component" value="Unassembled WGS sequence"/>
</dbReference>
<dbReference type="PANTHER" id="PTHR22923">
    <property type="entry name" value="CEREBELLIN-RELATED"/>
    <property type="match status" value="1"/>
</dbReference>
<evidence type="ECO:0000256" key="5">
    <source>
        <dbReference type="SAM" id="SignalP"/>
    </source>
</evidence>
<comment type="subcellular location">
    <subcellularLocation>
        <location evidence="1">Secreted</location>
    </subcellularLocation>
</comment>
<dbReference type="InterPro" id="IPR008983">
    <property type="entry name" value="Tumour_necrosis_fac-like_dom"/>
</dbReference>
<dbReference type="InterPro" id="IPR001073">
    <property type="entry name" value="C1q_dom"/>
</dbReference>
<keyword evidence="2" id="KW-0964">Secreted</keyword>
<proteinExistence type="predicted"/>
<evidence type="ECO:0000256" key="2">
    <source>
        <dbReference type="ARBA" id="ARBA00022525"/>
    </source>
</evidence>
<dbReference type="PANTHER" id="PTHR22923:SF102">
    <property type="entry name" value="CEREBELLIN 13-RELATED"/>
    <property type="match status" value="1"/>
</dbReference>
<dbReference type="PROSITE" id="PS50871">
    <property type="entry name" value="C1Q"/>
    <property type="match status" value="1"/>
</dbReference>
<dbReference type="SUPFAM" id="SSF49842">
    <property type="entry name" value="TNF-like"/>
    <property type="match status" value="1"/>
</dbReference>
<evidence type="ECO:0000259" key="6">
    <source>
        <dbReference type="PROSITE" id="PS50871"/>
    </source>
</evidence>
<dbReference type="AlphaFoldDB" id="A0A556V548"/>
<dbReference type="EMBL" id="VCAZ01000123">
    <property type="protein sequence ID" value="TSV15232.1"/>
    <property type="molecule type" value="Genomic_DNA"/>
</dbReference>
<accession>A0A556V548</accession>
<dbReference type="Pfam" id="PF00386">
    <property type="entry name" value="C1q"/>
    <property type="match status" value="1"/>
</dbReference>
<evidence type="ECO:0000313" key="8">
    <source>
        <dbReference type="Proteomes" id="UP000319801"/>
    </source>
</evidence>
<organism evidence="7 8">
    <name type="scientific">Bagarius yarrelli</name>
    <name type="common">Goonch</name>
    <name type="synonym">Bagrus yarrelli</name>
    <dbReference type="NCBI Taxonomy" id="175774"/>
    <lineage>
        <taxon>Eukaryota</taxon>
        <taxon>Metazoa</taxon>
        <taxon>Chordata</taxon>
        <taxon>Craniata</taxon>
        <taxon>Vertebrata</taxon>
        <taxon>Euteleostomi</taxon>
        <taxon>Actinopterygii</taxon>
        <taxon>Neopterygii</taxon>
        <taxon>Teleostei</taxon>
        <taxon>Ostariophysi</taxon>
        <taxon>Siluriformes</taxon>
        <taxon>Sisoridae</taxon>
        <taxon>Sisorinae</taxon>
        <taxon>Bagarius</taxon>
    </lineage>
</organism>
<protein>
    <submittedName>
        <fullName evidence="7">Complement C1q-like protein 2</fullName>
    </submittedName>
</protein>
<evidence type="ECO:0000256" key="1">
    <source>
        <dbReference type="ARBA" id="ARBA00004613"/>
    </source>
</evidence>
<keyword evidence="4" id="KW-0175">Coiled coil</keyword>
<feature type="coiled-coil region" evidence="4">
    <location>
        <begin position="50"/>
        <end position="84"/>
    </location>
</feature>
<feature type="signal peptide" evidence="5">
    <location>
        <begin position="1"/>
        <end position="19"/>
    </location>
</feature>
<sequence length="229" mass="25803">MKSLFSGLVLLMLATGTSALAEDQAEDKQTPLTEQDKYYKEELKELTNSVTELKVYMQQNKQQIEQLKTENDALKVRLASTEYAVENFKAEHANGAKVAFSAGSGYQGDFGPFNTDVNLVFKTLLTNIGNAYSPNTGVFRAPVKGIYHFTFTVFGLRNTHFIGAKFYKNNHLYFIAHDVPKGNHESVTRTINLVLEEGDEVYLKLPANYQLYDDGNIYNMFDGFLLIPL</sequence>
<keyword evidence="3 5" id="KW-0732">Signal</keyword>
<evidence type="ECO:0000256" key="4">
    <source>
        <dbReference type="SAM" id="Coils"/>
    </source>
</evidence>
<dbReference type="InterPro" id="IPR050822">
    <property type="entry name" value="Cerebellin_Synaptic_Org"/>
</dbReference>
<keyword evidence="8" id="KW-1185">Reference proteome</keyword>
<dbReference type="PRINTS" id="PR00007">
    <property type="entry name" value="COMPLEMNTC1Q"/>
</dbReference>
<evidence type="ECO:0000313" key="7">
    <source>
        <dbReference type="EMBL" id="TSV15232.1"/>
    </source>
</evidence>
<evidence type="ECO:0000256" key="3">
    <source>
        <dbReference type="ARBA" id="ARBA00022729"/>
    </source>
</evidence>
<feature type="chain" id="PRO_5021991016" evidence="5">
    <location>
        <begin position="20"/>
        <end position="229"/>
    </location>
</feature>
<feature type="domain" description="C1q" evidence="6">
    <location>
        <begin position="93"/>
        <end position="229"/>
    </location>
</feature>
<dbReference type="OrthoDB" id="10070467at2759"/>
<name>A0A556V548_BAGYA</name>
<dbReference type="SMART" id="SM00110">
    <property type="entry name" value="C1Q"/>
    <property type="match status" value="1"/>
</dbReference>
<dbReference type="GO" id="GO:0005576">
    <property type="term" value="C:extracellular region"/>
    <property type="evidence" value="ECO:0007669"/>
    <property type="project" value="UniProtKB-SubCell"/>
</dbReference>
<reference evidence="7 8" key="1">
    <citation type="journal article" date="2019" name="Genome Biol. Evol.">
        <title>Whole-Genome Sequencing of the Giant Devil Catfish, Bagarius yarrelli.</title>
        <authorList>
            <person name="Jiang W."/>
            <person name="Lv Y."/>
            <person name="Cheng L."/>
            <person name="Yang K."/>
            <person name="Chao B."/>
            <person name="Wang X."/>
            <person name="Li Y."/>
            <person name="Pan X."/>
            <person name="You X."/>
            <person name="Zhang Y."/>
            <person name="Yang J."/>
            <person name="Li J."/>
            <person name="Zhang X."/>
            <person name="Liu S."/>
            <person name="Sun C."/>
            <person name="Yang J."/>
            <person name="Shi Q."/>
        </authorList>
    </citation>
    <scope>NUCLEOTIDE SEQUENCE [LARGE SCALE GENOMIC DNA]</scope>
    <source>
        <strain evidence="7">JWS20170419001</strain>
        <tissue evidence="7">Muscle</tissue>
    </source>
</reference>